<dbReference type="AlphaFoldDB" id="A0A810N5W8"/>
<name>A0A810N5W8_9ACTN</name>
<dbReference type="KEGG" id="pry:Prubr_49350"/>
<feature type="signal peptide" evidence="2">
    <location>
        <begin position="1"/>
        <end position="21"/>
    </location>
</feature>
<keyword evidence="4" id="KW-1185">Reference proteome</keyword>
<feature type="transmembrane region" description="Helical" evidence="1">
    <location>
        <begin position="131"/>
        <end position="153"/>
    </location>
</feature>
<feature type="transmembrane region" description="Helical" evidence="1">
    <location>
        <begin position="251"/>
        <end position="273"/>
    </location>
</feature>
<feature type="transmembrane region" description="Helical" evidence="1">
    <location>
        <begin position="226"/>
        <end position="244"/>
    </location>
</feature>
<proteinExistence type="predicted"/>
<feature type="transmembrane region" description="Helical" evidence="1">
    <location>
        <begin position="159"/>
        <end position="180"/>
    </location>
</feature>
<sequence>MKPLPGWAALSLATVGGVASAAQSAANAELGTRMGNAALGAVVNNAVGTTVVLVGLLVMPSMRSGLRALWRSGLPWWAYLGGLGGAFFVTAATYAVPVLGVALFTIAQVTGNSFGGLAVDRVGLAPAGRLALTGPRVAGALLGIAAVALAQVGRPYGDLALAGVALAVAGGLAVALQSALNARLSAASSNAAGTAVNFAVSTPAVVAAAVALGVVPHLSGPWPTDWYLYGGGVLAVMIVAILLLSVRSVGVLRTGLAIVGGQLGGALLLDLIVPGGPGASLAVLAGALLTLVAVFVSGRVVRPAPAGS</sequence>
<protein>
    <recommendedName>
        <fullName evidence="5">Transporter family-2 protein</fullName>
    </recommendedName>
</protein>
<dbReference type="InterPro" id="IPR006750">
    <property type="entry name" value="YdcZ"/>
</dbReference>
<keyword evidence="2" id="KW-0732">Signal</keyword>
<evidence type="ECO:0008006" key="5">
    <source>
        <dbReference type="Google" id="ProtNLM"/>
    </source>
</evidence>
<reference evidence="3" key="1">
    <citation type="submission" date="2020-08" db="EMBL/GenBank/DDBJ databases">
        <title>Whole genome shotgun sequence of Polymorphospora rubra NBRC 101157.</title>
        <authorList>
            <person name="Komaki H."/>
            <person name="Tamura T."/>
        </authorList>
    </citation>
    <scope>NUCLEOTIDE SEQUENCE</scope>
    <source>
        <strain evidence="3">NBRC 101157</strain>
    </source>
</reference>
<dbReference type="PANTHER" id="PTHR34821:SF2">
    <property type="entry name" value="INNER MEMBRANE PROTEIN YDCZ"/>
    <property type="match status" value="1"/>
</dbReference>
<dbReference type="PANTHER" id="PTHR34821">
    <property type="entry name" value="INNER MEMBRANE PROTEIN YDCZ"/>
    <property type="match status" value="1"/>
</dbReference>
<evidence type="ECO:0000256" key="1">
    <source>
        <dbReference type="SAM" id="Phobius"/>
    </source>
</evidence>
<feature type="transmembrane region" description="Helical" evidence="1">
    <location>
        <begin position="37"/>
        <end position="62"/>
    </location>
</feature>
<feature type="transmembrane region" description="Helical" evidence="1">
    <location>
        <begin position="279"/>
        <end position="301"/>
    </location>
</feature>
<evidence type="ECO:0000313" key="3">
    <source>
        <dbReference type="EMBL" id="BCJ67914.1"/>
    </source>
</evidence>
<dbReference type="Proteomes" id="UP000680866">
    <property type="component" value="Chromosome"/>
</dbReference>
<dbReference type="Pfam" id="PF04657">
    <property type="entry name" value="DMT_YdcZ"/>
    <property type="match status" value="2"/>
</dbReference>
<evidence type="ECO:0000313" key="4">
    <source>
        <dbReference type="Proteomes" id="UP000680866"/>
    </source>
</evidence>
<feature type="transmembrane region" description="Helical" evidence="1">
    <location>
        <begin position="74"/>
        <end position="95"/>
    </location>
</feature>
<keyword evidence="1" id="KW-1133">Transmembrane helix</keyword>
<organism evidence="3 4">
    <name type="scientific">Polymorphospora rubra</name>
    <dbReference type="NCBI Taxonomy" id="338584"/>
    <lineage>
        <taxon>Bacteria</taxon>
        <taxon>Bacillati</taxon>
        <taxon>Actinomycetota</taxon>
        <taxon>Actinomycetes</taxon>
        <taxon>Micromonosporales</taxon>
        <taxon>Micromonosporaceae</taxon>
        <taxon>Polymorphospora</taxon>
    </lineage>
</organism>
<keyword evidence="1" id="KW-0472">Membrane</keyword>
<evidence type="ECO:0000256" key="2">
    <source>
        <dbReference type="SAM" id="SignalP"/>
    </source>
</evidence>
<dbReference type="RefSeq" id="WP_212817157.1">
    <property type="nucleotide sequence ID" value="NZ_AP023359.1"/>
</dbReference>
<accession>A0A810N5W8</accession>
<feature type="chain" id="PRO_5032644228" description="Transporter family-2 protein" evidence="2">
    <location>
        <begin position="22"/>
        <end position="308"/>
    </location>
</feature>
<dbReference type="EMBL" id="AP023359">
    <property type="protein sequence ID" value="BCJ67914.1"/>
    <property type="molecule type" value="Genomic_DNA"/>
</dbReference>
<dbReference type="GO" id="GO:0005886">
    <property type="term" value="C:plasma membrane"/>
    <property type="evidence" value="ECO:0007669"/>
    <property type="project" value="TreeGrafter"/>
</dbReference>
<keyword evidence="1" id="KW-0812">Transmembrane</keyword>
<gene>
    <name evidence="3" type="ORF">Prubr_49350</name>
</gene>
<feature type="transmembrane region" description="Helical" evidence="1">
    <location>
        <begin position="192"/>
        <end position="214"/>
    </location>
</feature>